<gene>
    <name evidence="3" type="ORF">LX32DRAFT_500080</name>
</gene>
<evidence type="ECO:0000256" key="1">
    <source>
        <dbReference type="RuleBase" id="RU003682"/>
    </source>
</evidence>
<dbReference type="InterPro" id="IPR005123">
    <property type="entry name" value="Oxoglu/Fe-dep_dioxygenase_dom"/>
</dbReference>
<evidence type="ECO:0000259" key="2">
    <source>
        <dbReference type="PROSITE" id="PS51471"/>
    </source>
</evidence>
<dbReference type="Pfam" id="PF13640">
    <property type="entry name" value="2OG-FeII_Oxy_3"/>
    <property type="match status" value="1"/>
</dbReference>
<dbReference type="PROSITE" id="PS51471">
    <property type="entry name" value="FE2OG_OXY"/>
    <property type="match status" value="1"/>
</dbReference>
<dbReference type="Proteomes" id="UP001232148">
    <property type="component" value="Unassembled WGS sequence"/>
</dbReference>
<reference evidence="3" key="1">
    <citation type="submission" date="2021-06" db="EMBL/GenBank/DDBJ databases">
        <title>Comparative genomics, transcriptomics and evolutionary studies reveal genomic signatures of adaptation to plant cell wall in hemibiotrophic fungi.</title>
        <authorList>
            <consortium name="DOE Joint Genome Institute"/>
            <person name="Baroncelli R."/>
            <person name="Diaz J.F."/>
            <person name="Benocci T."/>
            <person name="Peng M."/>
            <person name="Battaglia E."/>
            <person name="Haridas S."/>
            <person name="Andreopoulos W."/>
            <person name="Labutti K."/>
            <person name="Pangilinan J."/>
            <person name="Floch G.L."/>
            <person name="Makela M.R."/>
            <person name="Henrissat B."/>
            <person name="Grigoriev I.V."/>
            <person name="Crouch J.A."/>
            <person name="De Vries R.P."/>
            <person name="Sukno S.A."/>
            <person name="Thon M.R."/>
        </authorList>
    </citation>
    <scope>NUCLEOTIDE SEQUENCE</scope>
    <source>
        <strain evidence="3">MAFF235873</strain>
    </source>
</reference>
<keyword evidence="1" id="KW-0408">Iron</keyword>
<dbReference type="PANTHER" id="PTHR33099">
    <property type="entry name" value="FE2OG DIOXYGENASE DOMAIN-CONTAINING PROTEIN"/>
    <property type="match status" value="1"/>
</dbReference>
<dbReference type="Gene3D" id="2.60.120.620">
    <property type="entry name" value="q2cbj1_9rhob like domain"/>
    <property type="match status" value="1"/>
</dbReference>
<dbReference type="InterPro" id="IPR044862">
    <property type="entry name" value="Pro_4_hyd_alph_FE2OG_OXY"/>
</dbReference>
<dbReference type="GO" id="GO:0046872">
    <property type="term" value="F:metal ion binding"/>
    <property type="evidence" value="ECO:0007669"/>
    <property type="project" value="UniProtKB-KW"/>
</dbReference>
<keyword evidence="4" id="KW-1185">Reference proteome</keyword>
<evidence type="ECO:0000313" key="3">
    <source>
        <dbReference type="EMBL" id="KAK2033580.1"/>
    </source>
</evidence>
<feature type="non-terminal residue" evidence="3">
    <location>
        <position position="1"/>
    </location>
</feature>
<dbReference type="PANTHER" id="PTHR33099:SF7">
    <property type="entry name" value="MYND-TYPE DOMAIN-CONTAINING PROTEIN"/>
    <property type="match status" value="1"/>
</dbReference>
<dbReference type="GO" id="GO:0016491">
    <property type="term" value="F:oxidoreductase activity"/>
    <property type="evidence" value="ECO:0007669"/>
    <property type="project" value="UniProtKB-KW"/>
</dbReference>
<accession>A0AAD9HQX0</accession>
<feature type="non-terminal residue" evidence="3">
    <location>
        <position position="409"/>
    </location>
</feature>
<organism evidence="3 4">
    <name type="scientific">Colletotrichum zoysiae</name>
    <dbReference type="NCBI Taxonomy" id="1216348"/>
    <lineage>
        <taxon>Eukaryota</taxon>
        <taxon>Fungi</taxon>
        <taxon>Dikarya</taxon>
        <taxon>Ascomycota</taxon>
        <taxon>Pezizomycotina</taxon>
        <taxon>Sordariomycetes</taxon>
        <taxon>Hypocreomycetidae</taxon>
        <taxon>Glomerellales</taxon>
        <taxon>Glomerellaceae</taxon>
        <taxon>Colletotrichum</taxon>
        <taxon>Colletotrichum graminicola species complex</taxon>
    </lineage>
</organism>
<protein>
    <recommendedName>
        <fullName evidence="2">Fe2OG dioxygenase domain-containing protein</fullName>
    </recommendedName>
</protein>
<feature type="domain" description="Fe2OG dioxygenase" evidence="2">
    <location>
        <begin position="121"/>
        <end position="219"/>
    </location>
</feature>
<comment type="similarity">
    <text evidence="1">Belongs to the iron/ascorbate-dependent oxidoreductase family.</text>
</comment>
<evidence type="ECO:0000313" key="4">
    <source>
        <dbReference type="Proteomes" id="UP001232148"/>
    </source>
</evidence>
<keyword evidence="1" id="KW-0479">Metal-binding</keyword>
<dbReference type="EMBL" id="MU842821">
    <property type="protein sequence ID" value="KAK2033580.1"/>
    <property type="molecule type" value="Genomic_DNA"/>
</dbReference>
<comment type="caution">
    <text evidence="3">The sequence shown here is derived from an EMBL/GenBank/DDBJ whole genome shotgun (WGS) entry which is preliminary data.</text>
</comment>
<keyword evidence="1" id="KW-0560">Oxidoreductase</keyword>
<sequence length="409" mass="45531">AIFTIGGTVKGLSSDPKDTAAPPVTVRWDPKDQAYGRKVAFPVQQAEESQASFAHLVQDCQPATFGRNEQEVLDETYRKAGKMDESAFCTNFNPYEHGIVDTVLQSLARTDESSAVNRGVRAELYKLNIYSAPSGRFKPHVDTPRSEQQMGSLVVCLPCPHEGGQLAVRHRGQEVVYDWSTNSATQIQWAAFFSDCEHEVREVTEGHRVTLTYNLYWTPYGPTSMAGQSLDLQGMSLAFYAPLAKLLSCRNFLPRGGRVGFTCAHAYPHSSRAAAKGIHHGLKGIDMLLYQALKRILGAHAVRVKRALDVTYDDEHNARYPKEKIRHRGKSFIADPGSPAQHGVVDYDHNEKDVRIIGWRAMDVMWLNHKPGESDSQELAIAYITTYGNEPCLHSYYSSVVIIANVDGF</sequence>
<name>A0AAD9HQX0_9PEZI</name>
<proteinExistence type="inferred from homology"/>
<dbReference type="AlphaFoldDB" id="A0AAD9HQX0"/>